<dbReference type="HOGENOM" id="CLU_040038_5_1_9"/>
<dbReference type="eggNOG" id="COG3039">
    <property type="taxonomic scope" value="Bacteria"/>
</dbReference>
<proteinExistence type="predicted"/>
<dbReference type="EMBL" id="ACKU01000008">
    <property type="protein sequence ID" value="EER75047.1"/>
    <property type="molecule type" value="Genomic_DNA"/>
</dbReference>
<dbReference type="AlphaFoldDB" id="C5R9E7"/>
<accession>C5R9E7</accession>
<feature type="domain" description="Transposase InsH N-terminal" evidence="1">
    <location>
        <begin position="25"/>
        <end position="118"/>
    </location>
</feature>
<evidence type="ECO:0000313" key="2">
    <source>
        <dbReference type="EMBL" id="EER75047.1"/>
    </source>
</evidence>
<reference evidence="2 3" key="1">
    <citation type="submission" date="2009-04" db="EMBL/GenBank/DDBJ databases">
        <authorList>
            <person name="Qin X."/>
            <person name="Bachman B."/>
            <person name="Battles P."/>
            <person name="Bell A."/>
            <person name="Bess C."/>
            <person name="Bickham C."/>
            <person name="Chaboub L."/>
            <person name="Chen D."/>
            <person name="Coyle M."/>
            <person name="Deiros D.R."/>
            <person name="Dinh H."/>
            <person name="Forbes L."/>
            <person name="Fowler G."/>
            <person name="Francisco L."/>
            <person name="Fu Q."/>
            <person name="Gubbala S."/>
            <person name="Hale W."/>
            <person name="Han Y."/>
            <person name="Hemphill L."/>
            <person name="Highlander S.K."/>
            <person name="Hirani K."/>
            <person name="Hogues M."/>
            <person name="Jackson L."/>
            <person name="Jakkamsetti A."/>
            <person name="Javaid M."/>
            <person name="Jiang H."/>
            <person name="Korchina V."/>
            <person name="Kovar C."/>
            <person name="Lara F."/>
            <person name="Lee S."/>
            <person name="Mata R."/>
            <person name="Mathew T."/>
            <person name="Moen C."/>
            <person name="Morales K."/>
            <person name="Munidasa M."/>
            <person name="Nazareth L."/>
            <person name="Ngo R."/>
            <person name="Nguyen L."/>
            <person name="Okwuonu G."/>
            <person name="Ongeri F."/>
            <person name="Patil S."/>
            <person name="Petrosino J."/>
            <person name="Pham C."/>
            <person name="Pham P."/>
            <person name="Pu L.-L."/>
            <person name="Puazo M."/>
            <person name="Raj R."/>
            <person name="Reid J."/>
            <person name="Rouhana J."/>
            <person name="Saada N."/>
            <person name="Shang Y."/>
            <person name="Simmons D."/>
            <person name="Thornton R."/>
            <person name="Warren J."/>
            <person name="Weissenberger G."/>
            <person name="Zhang J."/>
            <person name="Zhang L."/>
            <person name="Zhou C."/>
            <person name="Zhu D."/>
            <person name="Muzny D."/>
            <person name="Worley K."/>
            <person name="Gibbs R."/>
        </authorList>
    </citation>
    <scope>NUCLEOTIDE SEQUENCE [LARGE SCALE GENOMIC DNA]</scope>
    <source>
        <strain evidence="2 3">ATCC 33313</strain>
    </source>
</reference>
<gene>
    <name evidence="2" type="ORF">HMPREF0877_0592</name>
</gene>
<dbReference type="OrthoDB" id="9770860at2"/>
<dbReference type="Pfam" id="PF05598">
    <property type="entry name" value="DUF772"/>
    <property type="match status" value="1"/>
</dbReference>
<dbReference type="STRING" id="585506.HMPREF0877_0592"/>
<name>C5R9E7_WEIPA</name>
<protein>
    <recommendedName>
        <fullName evidence="1">Transposase InsH N-terminal domain-containing protein</fullName>
    </recommendedName>
</protein>
<organism evidence="2 3">
    <name type="scientific">Weissella paramesenteroides ATCC 33313</name>
    <dbReference type="NCBI Taxonomy" id="585506"/>
    <lineage>
        <taxon>Bacteria</taxon>
        <taxon>Bacillati</taxon>
        <taxon>Bacillota</taxon>
        <taxon>Bacilli</taxon>
        <taxon>Lactobacillales</taxon>
        <taxon>Lactobacillaceae</taxon>
        <taxon>Weissella</taxon>
    </lineage>
</organism>
<dbReference type="Proteomes" id="UP000004528">
    <property type="component" value="Unassembled WGS sequence"/>
</dbReference>
<keyword evidence="3" id="KW-1185">Reference proteome</keyword>
<sequence>MGKYHVTNYEQMSFDDFNQPSGLPIDRDNRWVVRADNIPWHDLEKQYALVFTSNRGPKPLPFRLVFGALMIQQLLELTDEETLEQIKENPYLQYFVGQSGYVYQRPFSSSTLSRARQRIGDDEVLAMVDQIEEMMIAKGVTSKIGKRHQ</sequence>
<dbReference type="RefSeq" id="WP_002828133.1">
    <property type="nucleotide sequence ID" value="NZ_GG697129.1"/>
</dbReference>
<evidence type="ECO:0000313" key="3">
    <source>
        <dbReference type="Proteomes" id="UP000004528"/>
    </source>
</evidence>
<comment type="caution">
    <text evidence="2">The sequence shown here is derived from an EMBL/GenBank/DDBJ whole genome shotgun (WGS) entry which is preliminary data.</text>
</comment>
<evidence type="ECO:0000259" key="1">
    <source>
        <dbReference type="Pfam" id="PF05598"/>
    </source>
</evidence>
<dbReference type="InterPro" id="IPR008490">
    <property type="entry name" value="Transposase_InsH_N"/>
</dbReference>